<evidence type="ECO:0000313" key="1">
    <source>
        <dbReference type="EMBL" id="KAF2209652.1"/>
    </source>
</evidence>
<proteinExistence type="predicted"/>
<keyword evidence="2" id="KW-1185">Reference proteome</keyword>
<protein>
    <submittedName>
        <fullName evidence="1">Uncharacterized protein</fullName>
    </submittedName>
</protein>
<accession>A0A6A6F707</accession>
<name>A0A6A6F707_9PEZI</name>
<reference evidence="1" key="1">
    <citation type="journal article" date="2020" name="Stud. Mycol.">
        <title>101 Dothideomycetes genomes: a test case for predicting lifestyles and emergence of pathogens.</title>
        <authorList>
            <person name="Haridas S."/>
            <person name="Albert R."/>
            <person name="Binder M."/>
            <person name="Bloem J."/>
            <person name="Labutti K."/>
            <person name="Salamov A."/>
            <person name="Andreopoulos B."/>
            <person name="Baker S."/>
            <person name="Barry K."/>
            <person name="Bills G."/>
            <person name="Bluhm B."/>
            <person name="Cannon C."/>
            <person name="Castanera R."/>
            <person name="Culley D."/>
            <person name="Daum C."/>
            <person name="Ezra D."/>
            <person name="Gonzalez J."/>
            <person name="Henrissat B."/>
            <person name="Kuo A."/>
            <person name="Liang C."/>
            <person name="Lipzen A."/>
            <person name="Lutzoni F."/>
            <person name="Magnuson J."/>
            <person name="Mondo S."/>
            <person name="Nolan M."/>
            <person name="Ohm R."/>
            <person name="Pangilinan J."/>
            <person name="Park H.-J."/>
            <person name="Ramirez L."/>
            <person name="Alfaro M."/>
            <person name="Sun H."/>
            <person name="Tritt A."/>
            <person name="Yoshinaga Y."/>
            <person name="Zwiers L.-H."/>
            <person name="Turgeon B."/>
            <person name="Goodwin S."/>
            <person name="Spatafora J."/>
            <person name="Crous P."/>
            <person name="Grigoriev I."/>
        </authorList>
    </citation>
    <scope>NUCLEOTIDE SEQUENCE</scope>
    <source>
        <strain evidence="1">SCOH1-5</strain>
    </source>
</reference>
<sequence>MLRGRGQQLCRHQCRHLCCRWWKLGRFSLRPQLLKVFSSKHDERTHDRLCGDKGLERAVTALRILRLLPEGVDY</sequence>
<dbReference type="EMBL" id="ML992686">
    <property type="protein sequence ID" value="KAF2209652.1"/>
    <property type="molecule type" value="Genomic_DNA"/>
</dbReference>
<gene>
    <name evidence="1" type="ORF">CERZMDRAFT_122129</name>
</gene>
<dbReference type="Proteomes" id="UP000799539">
    <property type="component" value="Unassembled WGS sequence"/>
</dbReference>
<dbReference type="AlphaFoldDB" id="A0A6A6F707"/>
<evidence type="ECO:0000313" key="2">
    <source>
        <dbReference type="Proteomes" id="UP000799539"/>
    </source>
</evidence>
<organism evidence="1 2">
    <name type="scientific">Cercospora zeae-maydis SCOH1-5</name>
    <dbReference type="NCBI Taxonomy" id="717836"/>
    <lineage>
        <taxon>Eukaryota</taxon>
        <taxon>Fungi</taxon>
        <taxon>Dikarya</taxon>
        <taxon>Ascomycota</taxon>
        <taxon>Pezizomycotina</taxon>
        <taxon>Dothideomycetes</taxon>
        <taxon>Dothideomycetidae</taxon>
        <taxon>Mycosphaerellales</taxon>
        <taxon>Mycosphaerellaceae</taxon>
        <taxon>Cercospora</taxon>
    </lineage>
</organism>